<dbReference type="RefSeq" id="XP_046011951.1">
    <property type="nucleotide sequence ID" value="XM_046156893.1"/>
</dbReference>
<dbReference type="AlphaFoldDB" id="A0A9P9BMJ0"/>
<dbReference type="EMBL" id="JAGTJQ010000006">
    <property type="protein sequence ID" value="KAH7029663.1"/>
    <property type="molecule type" value="Genomic_DNA"/>
</dbReference>
<name>A0A9P9BMJ0_9PEZI</name>
<reference evidence="3" key="1">
    <citation type="journal article" date="2021" name="Nat. Commun.">
        <title>Genetic determinants of endophytism in the Arabidopsis root mycobiome.</title>
        <authorList>
            <person name="Mesny F."/>
            <person name="Miyauchi S."/>
            <person name="Thiergart T."/>
            <person name="Pickel B."/>
            <person name="Atanasova L."/>
            <person name="Karlsson M."/>
            <person name="Huettel B."/>
            <person name="Barry K.W."/>
            <person name="Haridas S."/>
            <person name="Chen C."/>
            <person name="Bauer D."/>
            <person name="Andreopoulos W."/>
            <person name="Pangilinan J."/>
            <person name="LaButti K."/>
            <person name="Riley R."/>
            <person name="Lipzen A."/>
            <person name="Clum A."/>
            <person name="Drula E."/>
            <person name="Henrissat B."/>
            <person name="Kohler A."/>
            <person name="Grigoriev I.V."/>
            <person name="Martin F.M."/>
            <person name="Hacquard S."/>
        </authorList>
    </citation>
    <scope>NUCLEOTIDE SEQUENCE</scope>
    <source>
        <strain evidence="3">MPI-CAGE-CH-0230</strain>
    </source>
</reference>
<keyword evidence="2" id="KW-0732">Signal</keyword>
<dbReference type="GeneID" id="70186439"/>
<feature type="signal peptide" evidence="2">
    <location>
        <begin position="1"/>
        <end position="20"/>
    </location>
</feature>
<feature type="region of interest" description="Disordered" evidence="1">
    <location>
        <begin position="126"/>
        <end position="277"/>
    </location>
</feature>
<proteinExistence type="predicted"/>
<evidence type="ECO:0000313" key="3">
    <source>
        <dbReference type="EMBL" id="KAH7029663.1"/>
    </source>
</evidence>
<sequence>MDRLNNTLVAALFAFHGASALPISGGSIQADSSDLHSRQDSPTDGLAVIDSVADGSGLNRRQVPSYPATPIHNYLVRPKAAGTTSLSERQVEAAGAGSLNERQFEVVDREDGVVGRRQEDQPIVSPEVAASGPPTKREPQVNGDGGGPFGRRQIPSYPATPIHNYPVRPKTVGAVSLSEDGQAGGAVGRRQENQPILTGAALRPAADAAGPVTKREPQVNGDGGGPLGKRQGSRNPVVGGQIPPPAQKRQREGIPMGSLPPKSSSKRQDGNNPIQMD</sequence>
<dbReference type="Proteomes" id="UP000756346">
    <property type="component" value="Unassembled WGS sequence"/>
</dbReference>
<feature type="chain" id="PRO_5040412868" evidence="2">
    <location>
        <begin position="21"/>
        <end position="277"/>
    </location>
</feature>
<comment type="caution">
    <text evidence="3">The sequence shown here is derived from an EMBL/GenBank/DDBJ whole genome shotgun (WGS) entry which is preliminary data.</text>
</comment>
<gene>
    <name evidence="3" type="ORF">B0I36DRAFT_350499</name>
</gene>
<accession>A0A9P9BMJ0</accession>
<feature type="compositionally biased region" description="Low complexity" evidence="1">
    <location>
        <begin position="200"/>
        <end position="209"/>
    </location>
</feature>
<protein>
    <submittedName>
        <fullName evidence="3">Uncharacterized protein</fullName>
    </submittedName>
</protein>
<evidence type="ECO:0000256" key="2">
    <source>
        <dbReference type="SAM" id="SignalP"/>
    </source>
</evidence>
<evidence type="ECO:0000256" key="1">
    <source>
        <dbReference type="SAM" id="MobiDB-lite"/>
    </source>
</evidence>
<keyword evidence="4" id="KW-1185">Reference proteome</keyword>
<organism evidence="3 4">
    <name type="scientific">Microdochium trichocladiopsis</name>
    <dbReference type="NCBI Taxonomy" id="1682393"/>
    <lineage>
        <taxon>Eukaryota</taxon>
        <taxon>Fungi</taxon>
        <taxon>Dikarya</taxon>
        <taxon>Ascomycota</taxon>
        <taxon>Pezizomycotina</taxon>
        <taxon>Sordariomycetes</taxon>
        <taxon>Xylariomycetidae</taxon>
        <taxon>Xylariales</taxon>
        <taxon>Microdochiaceae</taxon>
        <taxon>Microdochium</taxon>
    </lineage>
</organism>
<evidence type="ECO:0000313" key="4">
    <source>
        <dbReference type="Proteomes" id="UP000756346"/>
    </source>
</evidence>